<dbReference type="PANTHER" id="PTHR40455">
    <property type="entry name" value="ANTITOXIN HIGA"/>
    <property type="match status" value="1"/>
</dbReference>
<dbReference type="CDD" id="cd00093">
    <property type="entry name" value="HTH_XRE"/>
    <property type="match status" value="1"/>
</dbReference>
<proteinExistence type="predicted"/>
<dbReference type="OrthoDB" id="9796786at2"/>
<sequence>METLDKPKLKILENDAEYYQALEYLKSLIDEGPVQPGTEEENYLEVMSVLVEKYEEEKGFKLDFDKSDPIDWLKYFLEENGLQQKDLIPALGPSSRVSEIMNKKRPLSLKQIKNLNRQFGIPVQLLIK</sequence>
<dbReference type="AlphaFoldDB" id="A0A326S1D1"/>
<reference evidence="1 2" key="1">
    <citation type="submission" date="2018-06" db="EMBL/GenBank/DDBJ databases">
        <title>Genomic Encyclopedia of Archaeal and Bacterial Type Strains, Phase II (KMG-II): from individual species to whole genera.</title>
        <authorList>
            <person name="Goeker M."/>
        </authorList>
    </citation>
    <scope>NUCLEOTIDE SEQUENCE [LARGE SCALE GENOMIC DNA]</scope>
    <source>
        <strain evidence="1 2">T4</strain>
    </source>
</reference>
<dbReference type="RefSeq" id="WP_111391069.1">
    <property type="nucleotide sequence ID" value="NZ_QKTX01000001.1"/>
</dbReference>
<dbReference type="InterPro" id="IPR010982">
    <property type="entry name" value="Lambda_DNA-bd_dom_sf"/>
</dbReference>
<dbReference type="EMBL" id="QKTX01000001">
    <property type="protein sequence ID" value="PZV87387.1"/>
    <property type="molecule type" value="Genomic_DNA"/>
</dbReference>
<gene>
    <name evidence="1" type="ORF">CLV31_101260</name>
</gene>
<comment type="caution">
    <text evidence="1">The sequence shown here is derived from an EMBL/GenBank/DDBJ whole genome shotgun (WGS) entry which is preliminary data.</text>
</comment>
<evidence type="ECO:0000313" key="1">
    <source>
        <dbReference type="EMBL" id="PZV87387.1"/>
    </source>
</evidence>
<dbReference type="SUPFAM" id="SSF47413">
    <property type="entry name" value="lambda repressor-like DNA-binding domains"/>
    <property type="match status" value="1"/>
</dbReference>
<dbReference type="PANTHER" id="PTHR40455:SF1">
    <property type="entry name" value="ANTITOXIN HIGA"/>
    <property type="match status" value="1"/>
</dbReference>
<keyword evidence="2" id="KW-1185">Reference proteome</keyword>
<accession>A0A326S1D1</accession>
<dbReference type="GO" id="GO:0006355">
    <property type="term" value="P:regulation of DNA-templated transcription"/>
    <property type="evidence" value="ECO:0007669"/>
    <property type="project" value="InterPro"/>
</dbReference>
<protein>
    <submittedName>
        <fullName evidence="1">HTH-type transcriptional regulator/antitoxin HigA</fullName>
    </submittedName>
</protein>
<organism evidence="1 2">
    <name type="scientific">Algoriphagus aquaeductus</name>
    <dbReference type="NCBI Taxonomy" id="475299"/>
    <lineage>
        <taxon>Bacteria</taxon>
        <taxon>Pseudomonadati</taxon>
        <taxon>Bacteroidota</taxon>
        <taxon>Cytophagia</taxon>
        <taxon>Cytophagales</taxon>
        <taxon>Cyclobacteriaceae</taxon>
        <taxon>Algoriphagus</taxon>
    </lineage>
</organism>
<dbReference type="Proteomes" id="UP000248917">
    <property type="component" value="Unassembled WGS sequence"/>
</dbReference>
<dbReference type="InterPro" id="IPR039060">
    <property type="entry name" value="Antitox_HigA"/>
</dbReference>
<dbReference type="GO" id="GO:0001046">
    <property type="term" value="F:core promoter sequence-specific DNA binding"/>
    <property type="evidence" value="ECO:0007669"/>
    <property type="project" value="TreeGrafter"/>
</dbReference>
<evidence type="ECO:0000313" key="2">
    <source>
        <dbReference type="Proteomes" id="UP000248917"/>
    </source>
</evidence>
<dbReference type="Gene3D" id="1.10.260.40">
    <property type="entry name" value="lambda repressor-like DNA-binding domains"/>
    <property type="match status" value="1"/>
</dbReference>
<name>A0A326S1D1_9BACT</name>
<dbReference type="InterPro" id="IPR001387">
    <property type="entry name" value="Cro/C1-type_HTH"/>
</dbReference>